<accession>A0A1F6V5V5</accession>
<name>A0A1F6V5V5_9BACT</name>
<dbReference type="AlphaFoldDB" id="A0A1F6V5V5"/>
<comment type="caution">
    <text evidence="2">The sequence shown here is derived from an EMBL/GenBank/DDBJ whole genome shotgun (WGS) entry which is preliminary data.</text>
</comment>
<organism evidence="2 3">
    <name type="scientific">Candidatus Nomurabacteria bacterium RIFCSPHIGHO2_01_FULL_40_24b</name>
    <dbReference type="NCBI Taxonomy" id="1801739"/>
    <lineage>
        <taxon>Bacteria</taxon>
        <taxon>Candidatus Nomuraibacteriota</taxon>
    </lineage>
</organism>
<evidence type="ECO:0000313" key="3">
    <source>
        <dbReference type="Proteomes" id="UP000177370"/>
    </source>
</evidence>
<gene>
    <name evidence="2" type="ORF">A2647_02315</name>
</gene>
<evidence type="ECO:0000313" key="2">
    <source>
        <dbReference type="EMBL" id="OGI65008.1"/>
    </source>
</evidence>
<reference evidence="2 3" key="1">
    <citation type="journal article" date="2016" name="Nat. Commun.">
        <title>Thousands of microbial genomes shed light on interconnected biogeochemical processes in an aquifer system.</title>
        <authorList>
            <person name="Anantharaman K."/>
            <person name="Brown C.T."/>
            <person name="Hug L.A."/>
            <person name="Sharon I."/>
            <person name="Castelle C.J."/>
            <person name="Probst A.J."/>
            <person name="Thomas B.C."/>
            <person name="Singh A."/>
            <person name="Wilkins M.J."/>
            <person name="Karaoz U."/>
            <person name="Brodie E.L."/>
            <person name="Williams K.H."/>
            <person name="Hubbard S.S."/>
            <person name="Banfield J.F."/>
        </authorList>
    </citation>
    <scope>NUCLEOTIDE SEQUENCE [LARGE SCALE GENOMIC DNA]</scope>
</reference>
<dbReference type="EMBL" id="MFTP01000024">
    <property type="protein sequence ID" value="OGI65008.1"/>
    <property type="molecule type" value="Genomic_DNA"/>
</dbReference>
<protein>
    <submittedName>
        <fullName evidence="2">Uncharacterized protein</fullName>
    </submittedName>
</protein>
<proteinExistence type="predicted"/>
<dbReference type="Proteomes" id="UP000177370">
    <property type="component" value="Unassembled WGS sequence"/>
</dbReference>
<sequence length="126" mass="14350">MTGALSDIRYRARLGARIGAGQAGLDAESEEFRVEVEDYLKKETSDMGLEDLKTEAEEAQIEMEKAKKELDEFDGFLKMADQPARETGKKKWEELSRKRLLTHYISEGLNNLIKSKENSSRLNIIP</sequence>
<feature type="coiled-coil region" evidence="1">
    <location>
        <begin position="49"/>
        <end position="76"/>
    </location>
</feature>
<evidence type="ECO:0000256" key="1">
    <source>
        <dbReference type="SAM" id="Coils"/>
    </source>
</evidence>
<keyword evidence="1" id="KW-0175">Coiled coil</keyword>